<evidence type="ECO:0000313" key="4">
    <source>
        <dbReference type="Proteomes" id="UP001146793"/>
    </source>
</evidence>
<name>A0AAV7YPV3_9EUKA</name>
<dbReference type="EMBL" id="JANTQA010000047">
    <property type="protein sequence ID" value="KAJ3431813.1"/>
    <property type="molecule type" value="Genomic_DNA"/>
</dbReference>
<sequence length="206" mass="23516">MSETRFTIAVAGPGSVGKSAITLQFITQTFVRDYDPTIEECYRKQIQVDGQSVYLEIQPTKDQMKYVTLDSFKLELKKKAGQEEYSTLRTHNFMNADGFVLVYSVDNRKAFEDIDEFRGEIHRAKDSEMVPIILCANKIDLPKELHEVTKKEGQDLAKSFGIPFMETSAKQVINIDEAFIECVRLVKKKNSLKGKKTKSKKDCVIM</sequence>
<dbReference type="Proteomes" id="UP001146793">
    <property type="component" value="Unassembled WGS sequence"/>
</dbReference>
<dbReference type="PROSITE" id="PS51419">
    <property type="entry name" value="RAB"/>
    <property type="match status" value="1"/>
</dbReference>
<dbReference type="Pfam" id="PF00071">
    <property type="entry name" value="Ras"/>
    <property type="match status" value="1"/>
</dbReference>
<dbReference type="GO" id="GO:0005525">
    <property type="term" value="F:GTP binding"/>
    <property type="evidence" value="ECO:0007669"/>
    <property type="project" value="UniProtKB-KW"/>
</dbReference>
<keyword evidence="1" id="KW-0547">Nucleotide-binding</keyword>
<proteinExistence type="predicted"/>
<comment type="caution">
    <text evidence="3">The sequence shown here is derived from an EMBL/GenBank/DDBJ whole genome shotgun (WGS) entry which is preliminary data.</text>
</comment>
<dbReference type="InterPro" id="IPR005225">
    <property type="entry name" value="Small_GTP-bd"/>
</dbReference>
<dbReference type="AlphaFoldDB" id="A0AAV7YPV3"/>
<dbReference type="InterPro" id="IPR027417">
    <property type="entry name" value="P-loop_NTPase"/>
</dbReference>
<dbReference type="InterPro" id="IPR020849">
    <property type="entry name" value="Small_GTPase_Ras-type"/>
</dbReference>
<dbReference type="GO" id="GO:0003924">
    <property type="term" value="F:GTPase activity"/>
    <property type="evidence" value="ECO:0007669"/>
    <property type="project" value="InterPro"/>
</dbReference>
<evidence type="ECO:0000313" key="3">
    <source>
        <dbReference type="EMBL" id="KAJ3431813.1"/>
    </source>
</evidence>
<dbReference type="SMART" id="SM00174">
    <property type="entry name" value="RHO"/>
    <property type="match status" value="1"/>
</dbReference>
<dbReference type="PRINTS" id="PR00449">
    <property type="entry name" value="RASTRNSFRMNG"/>
</dbReference>
<dbReference type="SMART" id="SM00173">
    <property type="entry name" value="RAS"/>
    <property type="match status" value="1"/>
</dbReference>
<protein>
    <submittedName>
        <fullName evidence="3">Ras-like protein</fullName>
    </submittedName>
</protein>
<evidence type="ECO:0000256" key="1">
    <source>
        <dbReference type="ARBA" id="ARBA00022741"/>
    </source>
</evidence>
<dbReference type="Gene3D" id="3.40.50.300">
    <property type="entry name" value="P-loop containing nucleotide triphosphate hydrolases"/>
    <property type="match status" value="1"/>
</dbReference>
<dbReference type="SUPFAM" id="SSF52540">
    <property type="entry name" value="P-loop containing nucleoside triphosphate hydrolases"/>
    <property type="match status" value="1"/>
</dbReference>
<dbReference type="GO" id="GO:0016020">
    <property type="term" value="C:membrane"/>
    <property type="evidence" value="ECO:0007669"/>
    <property type="project" value="InterPro"/>
</dbReference>
<dbReference type="PROSITE" id="PS51421">
    <property type="entry name" value="RAS"/>
    <property type="match status" value="1"/>
</dbReference>
<dbReference type="PANTHER" id="PTHR24070">
    <property type="entry name" value="RAS, DI-RAS, AND RHEB FAMILY MEMBERS OF SMALL GTPASE SUPERFAMILY"/>
    <property type="match status" value="1"/>
</dbReference>
<keyword evidence="2" id="KW-0342">GTP-binding</keyword>
<dbReference type="SMART" id="SM00175">
    <property type="entry name" value="RAB"/>
    <property type="match status" value="1"/>
</dbReference>
<dbReference type="CDD" id="cd00876">
    <property type="entry name" value="Ras"/>
    <property type="match status" value="1"/>
</dbReference>
<reference evidence="3" key="1">
    <citation type="submission" date="2022-08" db="EMBL/GenBank/DDBJ databases">
        <title>Novel sulphate-reducing endosymbionts in the free-living metamonad Anaeramoeba.</title>
        <authorList>
            <person name="Jerlstrom-Hultqvist J."/>
            <person name="Cepicka I."/>
            <person name="Gallot-Lavallee L."/>
            <person name="Salas-Leiva D."/>
            <person name="Curtis B.A."/>
            <person name="Zahonova K."/>
            <person name="Pipaliya S."/>
            <person name="Dacks J."/>
            <person name="Roger A.J."/>
        </authorList>
    </citation>
    <scope>NUCLEOTIDE SEQUENCE</scope>
    <source>
        <strain evidence="3">Busselton2</strain>
    </source>
</reference>
<dbReference type="GO" id="GO:0007165">
    <property type="term" value="P:signal transduction"/>
    <property type="evidence" value="ECO:0007669"/>
    <property type="project" value="InterPro"/>
</dbReference>
<dbReference type="PROSITE" id="PS51420">
    <property type="entry name" value="RHO"/>
    <property type="match status" value="1"/>
</dbReference>
<accession>A0AAV7YPV3</accession>
<dbReference type="InterPro" id="IPR001806">
    <property type="entry name" value="Small_GTPase"/>
</dbReference>
<dbReference type="NCBIfam" id="TIGR00231">
    <property type="entry name" value="small_GTP"/>
    <property type="match status" value="1"/>
</dbReference>
<gene>
    <name evidence="3" type="ORF">M0812_20736</name>
</gene>
<evidence type="ECO:0000256" key="2">
    <source>
        <dbReference type="ARBA" id="ARBA00023134"/>
    </source>
</evidence>
<organism evidence="3 4">
    <name type="scientific">Anaeramoeba flamelloides</name>
    <dbReference type="NCBI Taxonomy" id="1746091"/>
    <lineage>
        <taxon>Eukaryota</taxon>
        <taxon>Metamonada</taxon>
        <taxon>Anaeramoebidae</taxon>
        <taxon>Anaeramoeba</taxon>
    </lineage>
</organism>